<keyword evidence="4" id="KW-0238">DNA-binding</keyword>
<dbReference type="GO" id="GO:0006325">
    <property type="term" value="P:chromatin organization"/>
    <property type="evidence" value="ECO:0007669"/>
    <property type="project" value="UniProtKB-KW"/>
</dbReference>
<evidence type="ECO:0000256" key="7">
    <source>
        <dbReference type="SAM" id="MobiDB-lite"/>
    </source>
</evidence>
<evidence type="ECO:0000256" key="5">
    <source>
        <dbReference type="ARBA" id="ARBA00023163"/>
    </source>
</evidence>
<feature type="compositionally biased region" description="Acidic residues" evidence="7">
    <location>
        <begin position="460"/>
        <end position="474"/>
    </location>
</feature>
<feature type="compositionally biased region" description="Basic and acidic residues" evidence="7">
    <location>
        <begin position="475"/>
        <end position="485"/>
    </location>
</feature>
<evidence type="ECO:0000256" key="3">
    <source>
        <dbReference type="ARBA" id="ARBA00023015"/>
    </source>
</evidence>
<dbReference type="Pfam" id="PF08766">
    <property type="entry name" value="DEK_C"/>
    <property type="match status" value="1"/>
</dbReference>
<feature type="compositionally biased region" description="Basic and acidic residues" evidence="7">
    <location>
        <begin position="366"/>
        <end position="376"/>
    </location>
</feature>
<feature type="region of interest" description="Disordered" evidence="7">
    <location>
        <begin position="239"/>
        <end position="408"/>
    </location>
</feature>
<dbReference type="AlphaFoldDB" id="A0A1J3E791"/>
<name>A0A1J3E791_NOCCA</name>
<dbReference type="PROSITE" id="PS51998">
    <property type="entry name" value="DEK_C"/>
    <property type="match status" value="1"/>
</dbReference>
<proteinExistence type="predicted"/>
<feature type="compositionally biased region" description="Basic and acidic residues" evidence="7">
    <location>
        <begin position="296"/>
        <end position="326"/>
    </location>
</feature>
<dbReference type="GO" id="GO:0042393">
    <property type="term" value="F:histone binding"/>
    <property type="evidence" value="ECO:0007669"/>
    <property type="project" value="TreeGrafter"/>
</dbReference>
<evidence type="ECO:0000256" key="4">
    <source>
        <dbReference type="ARBA" id="ARBA00023125"/>
    </source>
</evidence>
<dbReference type="PANTHER" id="PTHR13468:SF1">
    <property type="entry name" value="PROTEIN DEK"/>
    <property type="match status" value="1"/>
</dbReference>
<comment type="subcellular location">
    <subcellularLocation>
        <location evidence="1">Nucleus</location>
        <location evidence="1">Nucleolus</location>
    </subcellularLocation>
</comment>
<dbReference type="InterPro" id="IPR044198">
    <property type="entry name" value="DEK"/>
</dbReference>
<dbReference type="GO" id="GO:0005730">
    <property type="term" value="C:nucleolus"/>
    <property type="evidence" value="ECO:0007669"/>
    <property type="project" value="UniProtKB-SubCell"/>
</dbReference>
<feature type="compositionally biased region" description="Basic and acidic residues" evidence="7">
    <location>
        <begin position="68"/>
        <end position="80"/>
    </location>
</feature>
<dbReference type="EMBL" id="GEVI01004295">
    <property type="protein sequence ID" value="JAU28025.1"/>
    <property type="molecule type" value="Transcribed_RNA"/>
</dbReference>
<feature type="compositionally biased region" description="Basic and acidic residues" evidence="7">
    <location>
        <begin position="389"/>
        <end position="408"/>
    </location>
</feature>
<feature type="region of interest" description="Disordered" evidence="7">
    <location>
        <begin position="457"/>
        <end position="485"/>
    </location>
</feature>
<accession>A0A1J3E791</accession>
<dbReference type="InterPro" id="IPR014876">
    <property type="entry name" value="DEK_C"/>
</dbReference>
<dbReference type="FunFam" id="1.10.10.60:FF:000220">
    <property type="entry name" value="DEK domain-containing chromatin associated protein"/>
    <property type="match status" value="1"/>
</dbReference>
<evidence type="ECO:0000256" key="1">
    <source>
        <dbReference type="ARBA" id="ARBA00004604"/>
    </source>
</evidence>
<protein>
    <submittedName>
        <fullName evidence="9">Protein DEK</fullName>
    </submittedName>
</protein>
<gene>
    <name evidence="9" type="ORF">GA_TR8193_c0_g1_i1_g.26523</name>
</gene>
<keyword evidence="5" id="KW-0804">Transcription</keyword>
<dbReference type="GO" id="GO:0003677">
    <property type="term" value="F:DNA binding"/>
    <property type="evidence" value="ECO:0007669"/>
    <property type="project" value="UniProtKB-KW"/>
</dbReference>
<keyword evidence="6" id="KW-0539">Nucleus</keyword>
<feature type="domain" description="DEK-C" evidence="8">
    <location>
        <begin position="403"/>
        <end position="458"/>
    </location>
</feature>
<evidence type="ECO:0000313" key="9">
    <source>
        <dbReference type="EMBL" id="JAU28025.1"/>
    </source>
</evidence>
<dbReference type="Gene3D" id="1.10.10.60">
    <property type="entry name" value="Homeodomain-like"/>
    <property type="match status" value="1"/>
</dbReference>
<evidence type="ECO:0000256" key="6">
    <source>
        <dbReference type="ARBA" id="ARBA00023242"/>
    </source>
</evidence>
<keyword evidence="2" id="KW-0156">Chromatin regulator</keyword>
<evidence type="ECO:0000259" key="8">
    <source>
        <dbReference type="PROSITE" id="PS51998"/>
    </source>
</evidence>
<reference evidence="9" key="1">
    <citation type="submission" date="2016-07" db="EMBL/GenBank/DDBJ databases">
        <title>De novo transcriptome assembly of four accessions of the metal hyperaccumulator plant Noccaea caerulescens.</title>
        <authorList>
            <person name="Blande D."/>
            <person name="Halimaa P."/>
            <person name="Tervahauta A.I."/>
            <person name="Aarts M.G."/>
            <person name="Karenlampi S.O."/>
        </authorList>
    </citation>
    <scope>NUCLEOTIDE SEQUENCE</scope>
</reference>
<dbReference type="GO" id="GO:2000779">
    <property type="term" value="P:regulation of double-strand break repair"/>
    <property type="evidence" value="ECO:0007669"/>
    <property type="project" value="TreeGrafter"/>
</dbReference>
<feature type="compositionally biased region" description="Acidic residues" evidence="7">
    <location>
        <begin position="38"/>
        <end position="67"/>
    </location>
</feature>
<evidence type="ECO:0000256" key="2">
    <source>
        <dbReference type="ARBA" id="ARBA00022853"/>
    </source>
</evidence>
<feature type="region of interest" description="Disordered" evidence="7">
    <location>
        <begin position="1"/>
        <end position="116"/>
    </location>
</feature>
<dbReference type="SUPFAM" id="SSF109715">
    <property type="entry name" value="DEK C-terminal domain"/>
    <property type="match status" value="1"/>
</dbReference>
<feature type="compositionally biased region" description="Basic and acidic residues" evidence="7">
    <location>
        <begin position="335"/>
        <end position="345"/>
    </location>
</feature>
<dbReference type="PANTHER" id="PTHR13468">
    <property type="entry name" value="DEK PROTEIN"/>
    <property type="match status" value="1"/>
</dbReference>
<keyword evidence="3" id="KW-0805">Transcription regulation</keyword>
<sequence length="485" mass="54267">MATETLEAKTTVPNPPPEEEECGVAGSVNVTEKKESPASDDADKEEEEKDEDMEEKDEVDDGESEEENTGKEGKSSEKEPVTPVSERPTRIKKKVERYILPTPARSSGSKPVSIEQGRGTQLKEIPNVAYKLSKRKPDDNLFLLHTILFGKKGKAQMLKRNIGQFSGFVWTEQEEEKQRAKAKEKLEKCIKEKLIDFCDVFDIPINKSNVKKEELTVRVLEFLVNPKATRDIVLADSVKESKKRKKSTPKNVTSGESSDVPAKRRRQTKESGKKQDQPSQTEEGKDEGDVGSEGTNDSHGEDDAAPEKENKDKKGKAEEKKSTDKKRSSKRTKKEKPAPQEEKSLKRSSRSSKQVDKPTSSSSKKQTVDKDGSSKEKGKKQTSKQQGKGSKDGEKASKKGKTEPTRKEMLVVVAEILKEVDFNTATLSDILRKLGSHFGVDLMHRKAEVKDIITDAINEMSDDDEGEENTEDENEKEKEDKDRKG</sequence>
<organism evidence="9">
    <name type="scientific">Noccaea caerulescens</name>
    <name type="common">Alpine penny-cress</name>
    <name type="synonym">Thlaspi caerulescens</name>
    <dbReference type="NCBI Taxonomy" id="107243"/>
    <lineage>
        <taxon>Eukaryota</taxon>
        <taxon>Viridiplantae</taxon>
        <taxon>Streptophyta</taxon>
        <taxon>Embryophyta</taxon>
        <taxon>Tracheophyta</taxon>
        <taxon>Spermatophyta</taxon>
        <taxon>Magnoliopsida</taxon>
        <taxon>eudicotyledons</taxon>
        <taxon>Gunneridae</taxon>
        <taxon>Pentapetalae</taxon>
        <taxon>rosids</taxon>
        <taxon>malvids</taxon>
        <taxon>Brassicales</taxon>
        <taxon>Brassicaceae</taxon>
        <taxon>Coluteocarpeae</taxon>
        <taxon>Noccaea</taxon>
    </lineage>
</organism>